<dbReference type="EMBL" id="JAWDJR010000004">
    <property type="protein sequence ID" value="KAK9976437.1"/>
    <property type="molecule type" value="Genomic_DNA"/>
</dbReference>
<feature type="compositionally biased region" description="Polar residues" evidence="1">
    <location>
        <begin position="62"/>
        <end position="77"/>
    </location>
</feature>
<dbReference type="Proteomes" id="UP001479290">
    <property type="component" value="Unassembled WGS sequence"/>
</dbReference>
<gene>
    <name evidence="2" type="ORF">ABG768_021642</name>
</gene>
<keyword evidence="3" id="KW-1185">Reference proteome</keyword>
<feature type="region of interest" description="Disordered" evidence="1">
    <location>
        <begin position="1"/>
        <end position="21"/>
    </location>
</feature>
<protein>
    <submittedName>
        <fullName evidence="2">Uncharacterized protein</fullName>
    </submittedName>
</protein>
<organism evidence="2 3">
    <name type="scientific">Culter alburnus</name>
    <name type="common">Topmouth culter</name>
    <dbReference type="NCBI Taxonomy" id="194366"/>
    <lineage>
        <taxon>Eukaryota</taxon>
        <taxon>Metazoa</taxon>
        <taxon>Chordata</taxon>
        <taxon>Craniata</taxon>
        <taxon>Vertebrata</taxon>
        <taxon>Euteleostomi</taxon>
        <taxon>Actinopterygii</taxon>
        <taxon>Neopterygii</taxon>
        <taxon>Teleostei</taxon>
        <taxon>Ostariophysi</taxon>
        <taxon>Cypriniformes</taxon>
        <taxon>Xenocyprididae</taxon>
        <taxon>Xenocypridinae</taxon>
        <taxon>Culter</taxon>
    </lineage>
</organism>
<proteinExistence type="predicted"/>
<evidence type="ECO:0000256" key="1">
    <source>
        <dbReference type="SAM" id="MobiDB-lite"/>
    </source>
</evidence>
<evidence type="ECO:0000313" key="3">
    <source>
        <dbReference type="Proteomes" id="UP001479290"/>
    </source>
</evidence>
<dbReference type="AlphaFoldDB" id="A0AAW2ASI5"/>
<comment type="caution">
    <text evidence="2">The sequence shown here is derived from an EMBL/GenBank/DDBJ whole genome shotgun (WGS) entry which is preliminary data.</text>
</comment>
<sequence length="118" mass="12956">MSTMPAYFPESAEQSSSPELSDELIMTLDAGWCDASEKTPYSGFSDATLKTKKRWRQKKTQGTPCLTIHTSSTSAQQEEPVPVSSDMRKLTSSLVFSDASKKAMHSGFPDASLKTKEQ</sequence>
<feature type="region of interest" description="Disordered" evidence="1">
    <location>
        <begin position="52"/>
        <end position="88"/>
    </location>
</feature>
<evidence type="ECO:0000313" key="2">
    <source>
        <dbReference type="EMBL" id="KAK9976437.1"/>
    </source>
</evidence>
<name>A0AAW2ASI5_CULAL</name>
<accession>A0AAW2ASI5</accession>
<reference evidence="2 3" key="1">
    <citation type="submission" date="2024-05" db="EMBL/GenBank/DDBJ databases">
        <title>A high-quality chromosomal-level genome assembly of Topmouth culter (Culter alburnus).</title>
        <authorList>
            <person name="Zhao H."/>
        </authorList>
    </citation>
    <scope>NUCLEOTIDE SEQUENCE [LARGE SCALE GENOMIC DNA]</scope>
    <source>
        <strain evidence="2">CATC2023</strain>
        <tissue evidence="2">Muscle</tissue>
    </source>
</reference>